<reference evidence="4" key="1">
    <citation type="submission" date="2020-10" db="EMBL/GenBank/DDBJ databases">
        <authorList>
            <person name="Gilroy R."/>
        </authorList>
    </citation>
    <scope>NUCLEOTIDE SEQUENCE</scope>
    <source>
        <strain evidence="4">ChiSxjej2B14-6234</strain>
    </source>
</reference>
<evidence type="ECO:0000259" key="3">
    <source>
        <dbReference type="SMART" id="SM00382"/>
    </source>
</evidence>
<evidence type="ECO:0000256" key="2">
    <source>
        <dbReference type="ARBA" id="ARBA00022840"/>
    </source>
</evidence>
<dbReference type="SUPFAM" id="SSF52540">
    <property type="entry name" value="P-loop containing nucleoside triphosphate hydrolases"/>
    <property type="match status" value="1"/>
</dbReference>
<dbReference type="Gene3D" id="3.40.50.300">
    <property type="entry name" value="P-loop containing nucleotide triphosphate hydrolases"/>
    <property type="match status" value="1"/>
</dbReference>
<organism evidence="4 5">
    <name type="scientific">Candidatus Onthenecus intestinigallinarum</name>
    <dbReference type="NCBI Taxonomy" id="2840875"/>
    <lineage>
        <taxon>Bacteria</taxon>
        <taxon>Bacillati</taxon>
        <taxon>Bacillota</taxon>
        <taxon>Clostridia</taxon>
        <taxon>Eubacteriales</taxon>
        <taxon>Candidatus Onthenecus</taxon>
    </lineage>
</organism>
<proteinExistence type="predicted"/>
<name>A0A9D1CQM0_9FIRM</name>
<dbReference type="InterPro" id="IPR027417">
    <property type="entry name" value="P-loop_NTPase"/>
</dbReference>
<dbReference type="Proteomes" id="UP000886887">
    <property type="component" value="Unassembled WGS sequence"/>
</dbReference>
<gene>
    <name evidence="4" type="primary">tadA</name>
    <name evidence="4" type="ORF">IAB73_05270</name>
</gene>
<protein>
    <submittedName>
        <fullName evidence="4">Flp pilus assembly complex ATPase component TadA</fullName>
    </submittedName>
</protein>
<accession>A0A9D1CQM0</accession>
<evidence type="ECO:0000313" key="5">
    <source>
        <dbReference type="Proteomes" id="UP000886887"/>
    </source>
</evidence>
<evidence type="ECO:0000256" key="1">
    <source>
        <dbReference type="ARBA" id="ARBA00022741"/>
    </source>
</evidence>
<evidence type="ECO:0000313" key="4">
    <source>
        <dbReference type="EMBL" id="HIQ71602.1"/>
    </source>
</evidence>
<dbReference type="PANTHER" id="PTHR20953:SF3">
    <property type="entry name" value="P-LOOP CONTAINING NUCLEOSIDE TRIPHOSPHATE HYDROLASES SUPERFAMILY PROTEIN"/>
    <property type="match status" value="1"/>
</dbReference>
<sequence>MSDWRDDLLRCLPASVRRRAQDLSEAQAQAVTEIRMRAGQRVEFVTDRSGAFELEWRPGAPEVQATLAALCDHSAYARQEEICQGFVTVRGGHRVGLCGRASVQEGRIVGLHTVGSLCIRIARPILGAADGLMPALFDASGRPRSTLILSPPGCGKTTVLRDAIRQLSQARGQHVCVADERSELCAVVDGTPQMPVGSRTDVMDGCPKAQAMQMLLRAMNPDWIVTDELGRAADAQAVLDAMRCGVAVLASAHAQDLEALRSRPELRALMDAGAFGGYVLLQGRGRIAARYDARGEAAGEA</sequence>
<dbReference type="InterPro" id="IPR045735">
    <property type="entry name" value="Spore_III_AA_AAA+_ATPase"/>
</dbReference>
<reference evidence="4" key="2">
    <citation type="journal article" date="2021" name="PeerJ">
        <title>Extensive microbial diversity within the chicken gut microbiome revealed by metagenomics and culture.</title>
        <authorList>
            <person name="Gilroy R."/>
            <person name="Ravi A."/>
            <person name="Getino M."/>
            <person name="Pursley I."/>
            <person name="Horton D.L."/>
            <person name="Alikhan N.F."/>
            <person name="Baker D."/>
            <person name="Gharbi K."/>
            <person name="Hall N."/>
            <person name="Watson M."/>
            <person name="Adriaenssens E.M."/>
            <person name="Foster-Nyarko E."/>
            <person name="Jarju S."/>
            <person name="Secka A."/>
            <person name="Antonio M."/>
            <person name="Oren A."/>
            <person name="Chaudhuri R.R."/>
            <person name="La Ragione R."/>
            <person name="Hildebrand F."/>
            <person name="Pallen M.J."/>
        </authorList>
    </citation>
    <scope>NUCLEOTIDE SEQUENCE</scope>
    <source>
        <strain evidence="4">ChiSxjej2B14-6234</strain>
    </source>
</reference>
<keyword evidence="1" id="KW-0547">Nucleotide-binding</keyword>
<dbReference type="EMBL" id="DVFJ01000015">
    <property type="protein sequence ID" value="HIQ71602.1"/>
    <property type="molecule type" value="Genomic_DNA"/>
</dbReference>
<dbReference type="Pfam" id="PF19568">
    <property type="entry name" value="Spore_III_AA"/>
    <property type="match status" value="1"/>
</dbReference>
<dbReference type="GO" id="GO:0005524">
    <property type="term" value="F:ATP binding"/>
    <property type="evidence" value="ECO:0007669"/>
    <property type="project" value="UniProtKB-KW"/>
</dbReference>
<keyword evidence="2" id="KW-0067">ATP-binding</keyword>
<feature type="domain" description="AAA+ ATPase" evidence="3">
    <location>
        <begin position="142"/>
        <end position="274"/>
    </location>
</feature>
<dbReference type="SMART" id="SM00382">
    <property type="entry name" value="AAA"/>
    <property type="match status" value="1"/>
</dbReference>
<comment type="caution">
    <text evidence="4">The sequence shown here is derived from an EMBL/GenBank/DDBJ whole genome shotgun (WGS) entry which is preliminary data.</text>
</comment>
<dbReference type="PANTHER" id="PTHR20953">
    <property type="entry name" value="KINASE-RELATED"/>
    <property type="match status" value="1"/>
</dbReference>
<dbReference type="AlphaFoldDB" id="A0A9D1CQM0"/>
<dbReference type="InterPro" id="IPR003593">
    <property type="entry name" value="AAA+_ATPase"/>
</dbReference>